<dbReference type="EMBL" id="EU556724">
    <property type="protein sequence ID" value="ACB15245.1"/>
    <property type="molecule type" value="Genomic_DNA"/>
</dbReference>
<accession>B4YIN3</accession>
<proteinExistence type="predicted"/>
<sequence>MRGITLTIFVLLCPLWTGCLAVPEDVCPEGECFPLDSAALSELLATPGAFDVLSYAEDFERLRVETSTVYLNQGQFAEVHWSVAKDDTANLRSIAMRFTVGTSSMDSEVIEGQHTTNIRVGGDWYEGRDAIPQYADPFAELAQLANEKPEGMWPPFGFDVASVAELDWSISGDLLSLQQIATASNATHTIIIELMGAPPMVTGIETYSGDEEQFTLRVTTGDDVVISLQEDLPRTPVEFSLDAEPIQVSDITVWSGPVPSGMDSDIEPSELEFHGILEEGGDAVSVAMMRLDQGTSNITLDDGTWWEFTWIDYLSRGYFSHSDLYHIRTNATGQLSVALYDSWAQQWTGGPLQGT</sequence>
<reference evidence="1" key="1">
    <citation type="journal article" date="2008" name="ISME J.">
        <title>Hindsight in the relative abundance, metabolic potential and genome dynamics of uncultivated marine archaea from comparative metagenomic analyses of bathypelagic plankton of different oceanic regions.</title>
        <authorList>
            <person name="Martin-Cuadrado A.B."/>
            <person name="Rodriguez-Valera F."/>
            <person name="Moreira D."/>
            <person name="Alba J.C."/>
            <person name="Ivars-Martinez E."/>
            <person name="Henn M.R."/>
            <person name="Talla E."/>
            <person name="Lopez-Garcia P."/>
        </authorList>
    </citation>
    <scope>NUCLEOTIDE SEQUENCE</scope>
</reference>
<organism evidence="1">
    <name type="scientific">uncultured marine group II euryarchaeote DeepAnt-15E7</name>
    <dbReference type="NCBI Taxonomy" id="512008"/>
    <lineage>
        <taxon>Archaea</taxon>
        <taxon>Methanobacteriati</taxon>
        <taxon>Thermoplasmatota</taxon>
        <taxon>Candidatus Poseidoniia</taxon>
        <taxon>Candidatus Poseidoniales</taxon>
        <taxon>environmental samples</taxon>
    </lineage>
</organism>
<evidence type="ECO:0000313" key="1">
    <source>
        <dbReference type="EMBL" id="ACB15245.1"/>
    </source>
</evidence>
<dbReference type="AlphaFoldDB" id="B4YIN3"/>
<name>B4YIN3_9ARCH</name>
<evidence type="ECO:0008006" key="2">
    <source>
        <dbReference type="Google" id="ProtNLM"/>
    </source>
</evidence>
<protein>
    <recommendedName>
        <fullName evidence="2">Lipoprotein</fullName>
    </recommendedName>
</protein>
<dbReference type="PROSITE" id="PS51257">
    <property type="entry name" value="PROKAR_LIPOPROTEIN"/>
    <property type="match status" value="1"/>
</dbReference>
<reference evidence="1" key="2">
    <citation type="submission" date="2008-03" db="EMBL/GenBank/DDBJ databases">
        <authorList>
            <person name="Martin-Cuadrado A.-B."/>
            <person name="Rodriguez-Valera F."/>
            <person name="Moreira D."/>
            <person name="Alba J.C."/>
            <person name="Ivars E."/>
            <person name="Henn M.R."/>
            <person name="Talla E."/>
            <person name="Lopez-Garcia P."/>
        </authorList>
    </citation>
    <scope>NUCLEOTIDE SEQUENCE</scope>
</reference>